<evidence type="ECO:0000313" key="3">
    <source>
        <dbReference type="Proteomes" id="UP000675781"/>
    </source>
</evidence>
<keyword evidence="1" id="KW-0812">Transmembrane</keyword>
<protein>
    <submittedName>
        <fullName evidence="2">DUF4436 family protein</fullName>
    </submittedName>
</protein>
<dbReference type="EMBL" id="JAGSOG010000035">
    <property type="protein sequence ID" value="MBR7833600.1"/>
    <property type="molecule type" value="Genomic_DNA"/>
</dbReference>
<dbReference type="Pfam" id="PF14494">
    <property type="entry name" value="DUF4436"/>
    <property type="match status" value="1"/>
</dbReference>
<accession>A0A941EJE2</accession>
<evidence type="ECO:0000256" key="1">
    <source>
        <dbReference type="SAM" id="Phobius"/>
    </source>
</evidence>
<dbReference type="RefSeq" id="WP_212528121.1">
    <property type="nucleotide sequence ID" value="NZ_JAGSOG010000035.1"/>
</dbReference>
<evidence type="ECO:0000313" key="2">
    <source>
        <dbReference type="EMBL" id="MBR7833600.1"/>
    </source>
</evidence>
<name>A0A941EJE2_9ACTN</name>
<feature type="transmembrane region" description="Helical" evidence="1">
    <location>
        <begin position="253"/>
        <end position="276"/>
    </location>
</feature>
<dbReference type="AlphaFoldDB" id="A0A941EJE2"/>
<feature type="transmembrane region" description="Helical" evidence="1">
    <location>
        <begin position="219"/>
        <end position="241"/>
    </location>
</feature>
<keyword evidence="1" id="KW-1133">Transmembrane helix</keyword>
<feature type="transmembrane region" description="Helical" evidence="1">
    <location>
        <begin position="189"/>
        <end position="212"/>
    </location>
</feature>
<organism evidence="2 3">
    <name type="scientific">Actinospica durhamensis</name>
    <dbReference type="NCBI Taxonomy" id="1508375"/>
    <lineage>
        <taxon>Bacteria</taxon>
        <taxon>Bacillati</taxon>
        <taxon>Actinomycetota</taxon>
        <taxon>Actinomycetes</taxon>
        <taxon>Catenulisporales</taxon>
        <taxon>Actinospicaceae</taxon>
        <taxon>Actinospica</taxon>
    </lineage>
</organism>
<sequence>MRGRFVLVRRVAAVLLVPLLCAAGILLYLNGRAVEHQATVVGDTAAPDRIELYVTAQQVSAAQRRVQLRVEVVPTGSFLEDSGVNAPAKQITLYSTSPTHSEVQFPAGRSATAQDLDMSLYGGTISDYPFDGYDTELAFAAVVDGVQVPVSMTFSDIDPFFRFSAVSSRTTNHVVYQVEHLTRAQGTKIMAVFMMIVMWALALSVLTGAWILVSRRRGLVWPALGWMAATLFALAALRNVAPGAPPIGCLLDYAAFFWAELLTAVGVVSTVLWGTLAERRREPLHEVEKQERK</sequence>
<dbReference type="Proteomes" id="UP000675781">
    <property type="component" value="Unassembled WGS sequence"/>
</dbReference>
<reference evidence="2" key="1">
    <citation type="submission" date="2021-04" db="EMBL/GenBank/DDBJ databases">
        <title>Genome based classification of Actinospica acidithermotolerans sp. nov., an actinobacterium isolated from an Indonesian hot spring.</title>
        <authorList>
            <person name="Kusuma A.B."/>
            <person name="Putra K.E."/>
            <person name="Nafisah S."/>
            <person name="Loh J."/>
            <person name="Nouioui I."/>
            <person name="Goodfellow M."/>
        </authorList>
    </citation>
    <scope>NUCLEOTIDE SEQUENCE</scope>
    <source>
        <strain evidence="2">CSCA 57</strain>
    </source>
</reference>
<gene>
    <name evidence="2" type="ORF">KDL01_10010</name>
</gene>
<dbReference type="InterPro" id="IPR027948">
    <property type="entry name" value="DUF4436"/>
</dbReference>
<comment type="caution">
    <text evidence="2">The sequence shown here is derived from an EMBL/GenBank/DDBJ whole genome shotgun (WGS) entry which is preliminary data.</text>
</comment>
<keyword evidence="1" id="KW-0472">Membrane</keyword>
<proteinExistence type="predicted"/>
<keyword evidence="3" id="KW-1185">Reference proteome</keyword>